<reference evidence="2" key="1">
    <citation type="submission" date="2023-10" db="EMBL/GenBank/DDBJ databases">
        <title>Genome assembly of Pristionchus species.</title>
        <authorList>
            <person name="Yoshida K."/>
            <person name="Sommer R.J."/>
        </authorList>
    </citation>
    <scope>NUCLEOTIDE SEQUENCE</scope>
    <source>
        <strain evidence="2">RS5133</strain>
    </source>
</reference>
<evidence type="ECO:0000256" key="1">
    <source>
        <dbReference type="SAM" id="MobiDB-lite"/>
    </source>
</evidence>
<accession>A0AAV5WWY9</accession>
<feature type="non-terminal residue" evidence="2">
    <location>
        <position position="1"/>
    </location>
</feature>
<keyword evidence="3" id="KW-1185">Reference proteome</keyword>
<evidence type="ECO:0000313" key="2">
    <source>
        <dbReference type="EMBL" id="GMT35185.1"/>
    </source>
</evidence>
<dbReference type="AlphaFoldDB" id="A0AAV5WWY9"/>
<comment type="caution">
    <text evidence="2">The sequence shown here is derived from an EMBL/GenBank/DDBJ whole genome shotgun (WGS) entry which is preliminary data.</text>
</comment>
<dbReference type="EMBL" id="BTSY01000007">
    <property type="protein sequence ID" value="GMT35185.1"/>
    <property type="molecule type" value="Genomic_DNA"/>
</dbReference>
<feature type="compositionally biased region" description="Low complexity" evidence="1">
    <location>
        <begin position="42"/>
        <end position="65"/>
    </location>
</feature>
<gene>
    <name evidence="2" type="ORF">PFISCL1PPCAC_26482</name>
</gene>
<dbReference type="Proteomes" id="UP001432322">
    <property type="component" value="Unassembled WGS sequence"/>
</dbReference>
<proteinExistence type="predicted"/>
<name>A0AAV5WWY9_9BILA</name>
<protein>
    <submittedName>
        <fullName evidence="2">Uncharacterized protein</fullName>
    </submittedName>
</protein>
<evidence type="ECO:0000313" key="3">
    <source>
        <dbReference type="Proteomes" id="UP001432322"/>
    </source>
</evidence>
<feature type="region of interest" description="Disordered" evidence="1">
    <location>
        <begin position="42"/>
        <end position="72"/>
    </location>
</feature>
<organism evidence="2 3">
    <name type="scientific">Pristionchus fissidentatus</name>
    <dbReference type="NCBI Taxonomy" id="1538716"/>
    <lineage>
        <taxon>Eukaryota</taxon>
        <taxon>Metazoa</taxon>
        <taxon>Ecdysozoa</taxon>
        <taxon>Nematoda</taxon>
        <taxon>Chromadorea</taxon>
        <taxon>Rhabditida</taxon>
        <taxon>Rhabditina</taxon>
        <taxon>Diplogasteromorpha</taxon>
        <taxon>Diplogasteroidea</taxon>
        <taxon>Neodiplogasteridae</taxon>
        <taxon>Pristionchus</taxon>
    </lineage>
</organism>
<feature type="non-terminal residue" evidence="2">
    <location>
        <position position="151"/>
    </location>
</feature>
<sequence length="151" mass="15009">ATLTALLLSGTADRSTIDRISTALQLRLAGLISPVESASALSPSSSSTSAASSASSQQQQPATLSLKRPGSPLQCDTASKKLLPPFNINDIFAQLPASSNLLIPAHSLNLPNLGPSDVIHKPIAMRPGAIAAAAAAQQLAAAAPAAAAAAA</sequence>